<dbReference type="InterPro" id="IPR011990">
    <property type="entry name" value="TPR-like_helical_dom_sf"/>
</dbReference>
<proteinExistence type="predicted"/>
<dbReference type="InterPro" id="IPR047150">
    <property type="entry name" value="SGT"/>
</dbReference>
<evidence type="ECO:0000313" key="4">
    <source>
        <dbReference type="EMBL" id="OAQ29326.1"/>
    </source>
</evidence>
<dbReference type="Gene3D" id="1.25.40.10">
    <property type="entry name" value="Tetratricopeptide repeat domain"/>
    <property type="match status" value="1"/>
</dbReference>
<dbReference type="GO" id="GO:0006620">
    <property type="term" value="P:post-translational protein targeting to endoplasmic reticulum membrane"/>
    <property type="evidence" value="ECO:0007669"/>
    <property type="project" value="TreeGrafter"/>
</dbReference>
<protein>
    <submittedName>
        <fullName evidence="4">Uncharacterized protein</fullName>
    </submittedName>
</protein>
<keyword evidence="2 3" id="KW-0802">TPR repeat</keyword>
<dbReference type="STRING" id="1314771.A0A197JY01"/>
<dbReference type="GO" id="GO:0060090">
    <property type="term" value="F:molecular adaptor activity"/>
    <property type="evidence" value="ECO:0007669"/>
    <property type="project" value="TreeGrafter"/>
</dbReference>
<dbReference type="GO" id="GO:0072380">
    <property type="term" value="C:TRC complex"/>
    <property type="evidence" value="ECO:0007669"/>
    <property type="project" value="TreeGrafter"/>
</dbReference>
<dbReference type="PANTHER" id="PTHR45831">
    <property type="entry name" value="LD24721P"/>
    <property type="match status" value="1"/>
</dbReference>
<evidence type="ECO:0000313" key="5">
    <source>
        <dbReference type="Proteomes" id="UP000078512"/>
    </source>
</evidence>
<gene>
    <name evidence="4" type="ORF">K457DRAFT_521597</name>
</gene>
<dbReference type="EMBL" id="KV442042">
    <property type="protein sequence ID" value="OAQ29326.1"/>
    <property type="molecule type" value="Genomic_DNA"/>
</dbReference>
<dbReference type="SMART" id="SM00028">
    <property type="entry name" value="TPR"/>
    <property type="match status" value="2"/>
</dbReference>
<dbReference type="PROSITE" id="PS50005">
    <property type="entry name" value="TPR"/>
    <property type="match status" value="1"/>
</dbReference>
<reference evidence="4 5" key="1">
    <citation type="submission" date="2016-05" db="EMBL/GenBank/DDBJ databases">
        <title>Genome sequencing reveals origins of a unique bacterial endosymbiosis in the earliest lineages of terrestrial Fungi.</title>
        <authorList>
            <consortium name="DOE Joint Genome Institute"/>
            <person name="Uehling J."/>
            <person name="Gryganskyi A."/>
            <person name="Hameed K."/>
            <person name="Tschaplinski T."/>
            <person name="Misztal P."/>
            <person name="Wu S."/>
            <person name="Desiro A."/>
            <person name="Vande Pol N."/>
            <person name="Du Z.-Y."/>
            <person name="Zienkiewicz A."/>
            <person name="Zienkiewicz K."/>
            <person name="Morin E."/>
            <person name="Tisserant E."/>
            <person name="Splivallo R."/>
            <person name="Hainaut M."/>
            <person name="Henrissat B."/>
            <person name="Ohm R."/>
            <person name="Kuo A."/>
            <person name="Yan J."/>
            <person name="Lipzen A."/>
            <person name="Nolan M."/>
            <person name="Labutti K."/>
            <person name="Barry K."/>
            <person name="Goldstein A."/>
            <person name="Labbe J."/>
            <person name="Schadt C."/>
            <person name="Tuskan G."/>
            <person name="Grigoriev I."/>
            <person name="Martin F."/>
            <person name="Vilgalys R."/>
            <person name="Bonito G."/>
        </authorList>
    </citation>
    <scope>NUCLEOTIDE SEQUENCE [LARGE SCALE GENOMIC DNA]</scope>
    <source>
        <strain evidence="4 5">AG-77</strain>
    </source>
</reference>
<dbReference type="OrthoDB" id="10250354at2759"/>
<dbReference type="PANTHER" id="PTHR45831:SF2">
    <property type="entry name" value="LD24721P"/>
    <property type="match status" value="1"/>
</dbReference>
<organism evidence="4 5">
    <name type="scientific">Linnemannia elongata AG-77</name>
    <dbReference type="NCBI Taxonomy" id="1314771"/>
    <lineage>
        <taxon>Eukaryota</taxon>
        <taxon>Fungi</taxon>
        <taxon>Fungi incertae sedis</taxon>
        <taxon>Mucoromycota</taxon>
        <taxon>Mortierellomycotina</taxon>
        <taxon>Mortierellomycetes</taxon>
        <taxon>Mortierellales</taxon>
        <taxon>Mortierellaceae</taxon>
        <taxon>Linnemannia</taxon>
    </lineage>
</organism>
<sequence>MPAEAMDIDHMETPLTAEQIKAEANQEYKAGNYAAAVDLYSQSIKLEPTNATYYGNRSAALMMIKKYSDASKDCLTAVRLDPAFVKFGKEERSKLQKEEMKRKRDHRK</sequence>
<keyword evidence="1" id="KW-0677">Repeat</keyword>
<accession>A0A197JY01</accession>
<dbReference type="AlphaFoldDB" id="A0A197JY01"/>
<dbReference type="Proteomes" id="UP000078512">
    <property type="component" value="Unassembled WGS sequence"/>
</dbReference>
<dbReference type="GO" id="GO:0016020">
    <property type="term" value="C:membrane"/>
    <property type="evidence" value="ECO:0007669"/>
    <property type="project" value="TreeGrafter"/>
</dbReference>
<evidence type="ECO:0000256" key="3">
    <source>
        <dbReference type="PROSITE-ProRule" id="PRU00339"/>
    </source>
</evidence>
<evidence type="ECO:0000256" key="2">
    <source>
        <dbReference type="ARBA" id="ARBA00022803"/>
    </source>
</evidence>
<name>A0A197JY01_9FUNG</name>
<evidence type="ECO:0000256" key="1">
    <source>
        <dbReference type="ARBA" id="ARBA00022737"/>
    </source>
</evidence>
<feature type="repeat" description="TPR" evidence="3">
    <location>
        <begin position="17"/>
        <end position="50"/>
    </location>
</feature>
<dbReference type="SUPFAM" id="SSF48452">
    <property type="entry name" value="TPR-like"/>
    <property type="match status" value="1"/>
</dbReference>
<keyword evidence="5" id="KW-1185">Reference proteome</keyword>
<dbReference type="InterPro" id="IPR019734">
    <property type="entry name" value="TPR_rpt"/>
</dbReference>